<reference evidence="6 7" key="1">
    <citation type="journal article" date="2023" name="Res Sq">
        <title>Genomic and morphological characterization of Knufia obscura isolated from the Mars 2020 spacecraft assembly facility.</title>
        <authorList>
            <person name="Chander A.M."/>
            <person name="Teixeira M.M."/>
            <person name="Singh N.K."/>
            <person name="Williams M.P."/>
            <person name="Parker C.W."/>
            <person name="Leo P."/>
            <person name="Stajich J.E."/>
            <person name="Torok T."/>
            <person name="Tighe S."/>
            <person name="Mason C.E."/>
            <person name="Venkateswaran K."/>
        </authorList>
    </citation>
    <scope>NUCLEOTIDE SEQUENCE [LARGE SCALE GENOMIC DNA]</scope>
    <source>
        <strain evidence="6 7">CCFEE 5817</strain>
    </source>
</reference>
<name>A0ABR0RG81_9EURO</name>
<dbReference type="GeneID" id="90001453"/>
<evidence type="ECO:0000256" key="3">
    <source>
        <dbReference type="ARBA" id="ARBA00022617"/>
    </source>
</evidence>
<dbReference type="InterPro" id="IPR002403">
    <property type="entry name" value="Cyt_P450_E_grp-IV"/>
</dbReference>
<evidence type="ECO:0000256" key="2">
    <source>
        <dbReference type="ARBA" id="ARBA00010617"/>
    </source>
</evidence>
<dbReference type="InterPro" id="IPR050529">
    <property type="entry name" value="CYP450_sterol_14alpha_dmase"/>
</dbReference>
<organism evidence="6 7">
    <name type="scientific">Knufia obscura</name>
    <dbReference type="NCBI Taxonomy" id="1635080"/>
    <lineage>
        <taxon>Eukaryota</taxon>
        <taxon>Fungi</taxon>
        <taxon>Dikarya</taxon>
        <taxon>Ascomycota</taxon>
        <taxon>Pezizomycotina</taxon>
        <taxon>Eurotiomycetes</taxon>
        <taxon>Chaetothyriomycetidae</taxon>
        <taxon>Chaetothyriales</taxon>
        <taxon>Trichomeriaceae</taxon>
        <taxon>Knufia</taxon>
    </lineage>
</organism>
<keyword evidence="4" id="KW-0479">Metal-binding</keyword>
<keyword evidence="3" id="KW-0349">Heme</keyword>
<protein>
    <recommendedName>
        <fullName evidence="8">Cytochrome P450</fullName>
    </recommendedName>
</protein>
<dbReference type="PANTHER" id="PTHR24304">
    <property type="entry name" value="CYTOCHROME P450 FAMILY 7"/>
    <property type="match status" value="1"/>
</dbReference>
<comment type="similarity">
    <text evidence="2">Belongs to the cytochrome P450 family.</text>
</comment>
<keyword evidence="7" id="KW-1185">Reference proteome</keyword>
<dbReference type="InterPro" id="IPR001128">
    <property type="entry name" value="Cyt_P450"/>
</dbReference>
<dbReference type="SUPFAM" id="SSF48264">
    <property type="entry name" value="Cytochrome P450"/>
    <property type="match status" value="1"/>
</dbReference>
<dbReference type="Proteomes" id="UP001334248">
    <property type="component" value="Unassembled WGS sequence"/>
</dbReference>
<accession>A0ABR0RG81</accession>
<comment type="caution">
    <text evidence="6">The sequence shown here is derived from an EMBL/GenBank/DDBJ whole genome shotgun (WGS) entry which is preliminary data.</text>
</comment>
<gene>
    <name evidence="6" type="ORF">PMZ80_008004</name>
</gene>
<comment type="cofactor">
    <cofactor evidence="1">
        <name>heme</name>
        <dbReference type="ChEBI" id="CHEBI:30413"/>
    </cofactor>
</comment>
<keyword evidence="5" id="KW-0408">Iron</keyword>
<dbReference type="EMBL" id="JAVHJV010000010">
    <property type="protein sequence ID" value="KAK5939625.1"/>
    <property type="molecule type" value="Genomic_DNA"/>
</dbReference>
<dbReference type="RefSeq" id="XP_064727715.1">
    <property type="nucleotide sequence ID" value="XM_064876408.1"/>
</dbReference>
<dbReference type="InterPro" id="IPR036396">
    <property type="entry name" value="Cyt_P450_sf"/>
</dbReference>
<sequence>MNTKFHVFSSSTTASHIFSRSRDFVFEPVVASMMENGVNLPTLDRPKFQLPLKPHHLLTDSEQRSREFLSANHTIYLKYLTSVTLDMVMNTYMAKLQHVSADLFPKDGSGWVTIDYHELMRKTIFETSVLTFFGTRLHEIWPDMWEDWKLFNDATFAGVRSNVSWYSRPKARAARERMLQAFDEWVDTEIEEWPETQSIWNDKWGIKMNWEREILGRKFEFTHRGRACLQASFLFVIVTNSAPMATWFTICIFKSPGGVARYREEIASSVKCTDGIGQDEFPLDVLKLKQSQYIQGVWKESLRTGSASAAARVVTKEAEIDGFIVKPGSVLLLPVQLLHFDHDVFPQPQQTDPNRWITNDAKDEEKYRQIQKQNSHLRSFGGGIGLCSGRFVAEQEIINVVSTVLFLFDLEFVKPIEGLDLNPQSIGIMNPKRNPTVRLRRRKLKV</sequence>
<proteinExistence type="inferred from homology"/>
<evidence type="ECO:0000256" key="1">
    <source>
        <dbReference type="ARBA" id="ARBA00001971"/>
    </source>
</evidence>
<dbReference type="PANTHER" id="PTHR24304:SF2">
    <property type="entry name" value="24-HYDROXYCHOLESTEROL 7-ALPHA-HYDROXYLASE"/>
    <property type="match status" value="1"/>
</dbReference>
<dbReference type="Pfam" id="PF00067">
    <property type="entry name" value="p450"/>
    <property type="match status" value="1"/>
</dbReference>
<evidence type="ECO:0000313" key="6">
    <source>
        <dbReference type="EMBL" id="KAK5939625.1"/>
    </source>
</evidence>
<evidence type="ECO:0008006" key="8">
    <source>
        <dbReference type="Google" id="ProtNLM"/>
    </source>
</evidence>
<evidence type="ECO:0000313" key="7">
    <source>
        <dbReference type="Proteomes" id="UP001334248"/>
    </source>
</evidence>
<evidence type="ECO:0000256" key="5">
    <source>
        <dbReference type="ARBA" id="ARBA00023004"/>
    </source>
</evidence>
<evidence type="ECO:0000256" key="4">
    <source>
        <dbReference type="ARBA" id="ARBA00022723"/>
    </source>
</evidence>
<dbReference type="Gene3D" id="1.10.630.10">
    <property type="entry name" value="Cytochrome P450"/>
    <property type="match status" value="1"/>
</dbReference>
<dbReference type="PRINTS" id="PR00465">
    <property type="entry name" value="EP450IV"/>
</dbReference>